<dbReference type="HOGENOM" id="CLU_2998270_0_0_1"/>
<sequence>MFLKGSFPRFQMCVMLIGFFSSAKCLMCFADWEGMLLMTMEVFDFQLIVFTPVLKRS</sequence>
<reference evidence="2" key="1">
    <citation type="journal article" date="2002" name="Science">
        <title>The genome sequence of the malaria mosquito Anopheles gambiae.</title>
        <authorList>
            <person name="Holt R.A."/>
            <person name="Subramanian G.M."/>
            <person name="Halpern A."/>
            <person name="Sutton G.G."/>
            <person name="Charlab R."/>
            <person name="Nusskern D.R."/>
            <person name="Wincker P."/>
            <person name="Clark A.G."/>
            <person name="Ribeiro J.M."/>
            <person name="Wides R."/>
            <person name="Salzberg S.L."/>
            <person name="Loftus B."/>
            <person name="Yandell M."/>
            <person name="Majoros W.H."/>
            <person name="Rusch D.B."/>
            <person name="Lai Z."/>
            <person name="Kraft C.L."/>
            <person name="Abril J.F."/>
            <person name="Anthouard V."/>
            <person name="Arensburger P."/>
            <person name="Atkinson P.W."/>
            <person name="Baden H."/>
            <person name="de Berardinis V."/>
            <person name="Baldwin D."/>
            <person name="Benes V."/>
            <person name="Biedler J."/>
            <person name="Blass C."/>
            <person name="Bolanos R."/>
            <person name="Boscus D."/>
            <person name="Barnstead M."/>
            <person name="Cai S."/>
            <person name="Center A."/>
            <person name="Chaturverdi K."/>
            <person name="Christophides G.K."/>
            <person name="Chrystal M.A."/>
            <person name="Clamp M."/>
            <person name="Cravchik A."/>
            <person name="Curwen V."/>
            <person name="Dana A."/>
            <person name="Delcher A."/>
            <person name="Dew I."/>
            <person name="Evans C.A."/>
            <person name="Flanigan M."/>
            <person name="Grundschober-Freimoser A."/>
            <person name="Friedli L."/>
            <person name="Gu Z."/>
            <person name="Guan P."/>
            <person name="Guigo R."/>
            <person name="Hillenmeyer M.E."/>
            <person name="Hladun S.L."/>
            <person name="Hogan J.R."/>
            <person name="Hong Y.S."/>
            <person name="Hoover J."/>
            <person name="Jaillon O."/>
            <person name="Ke Z."/>
            <person name="Kodira C."/>
            <person name="Kokoza E."/>
            <person name="Koutsos A."/>
            <person name="Letunic I."/>
            <person name="Levitsky A."/>
            <person name="Liang Y."/>
            <person name="Lin J.J."/>
            <person name="Lobo N.F."/>
            <person name="Lopez J.R."/>
            <person name="Malek J.A."/>
            <person name="McIntosh T.C."/>
            <person name="Meister S."/>
            <person name="Miller J."/>
            <person name="Mobarry C."/>
            <person name="Mongin E."/>
            <person name="Murphy S.D."/>
            <person name="O'Brochta D.A."/>
            <person name="Pfannkoch C."/>
            <person name="Qi R."/>
            <person name="Regier M.A."/>
            <person name="Remington K."/>
            <person name="Shao H."/>
            <person name="Sharakhova M.V."/>
            <person name="Sitter C.D."/>
            <person name="Shetty J."/>
            <person name="Smith T.J."/>
            <person name="Strong R."/>
            <person name="Sun J."/>
            <person name="Thomasova D."/>
            <person name="Ton L.Q."/>
            <person name="Topalis P."/>
            <person name="Tu Z."/>
            <person name="Unger M.F."/>
            <person name="Walenz B."/>
            <person name="Wang A."/>
            <person name="Wang J."/>
            <person name="Wang M."/>
            <person name="Wang X."/>
            <person name="Woodford K.J."/>
            <person name="Wortman J.R."/>
            <person name="Wu M."/>
            <person name="Yao A."/>
            <person name="Zdobnov E.M."/>
            <person name="Zhang H."/>
            <person name="Zhao Q."/>
            <person name="Zhao S."/>
            <person name="Zhu S.C."/>
            <person name="Zhimulev I."/>
            <person name="Coluzzi M."/>
            <person name="della Torre A."/>
            <person name="Roth C.W."/>
            <person name="Louis C."/>
            <person name="Kalush F."/>
            <person name="Mural R.J."/>
            <person name="Myers E.W."/>
            <person name="Adams M.D."/>
            <person name="Smith H.O."/>
            <person name="Broder S."/>
            <person name="Gardner M.J."/>
            <person name="Fraser C.M."/>
            <person name="Birney E."/>
            <person name="Bork P."/>
            <person name="Brey P.T."/>
            <person name="Venter J.C."/>
            <person name="Weissenbach J."/>
            <person name="Kafatos F.C."/>
            <person name="Collins F.H."/>
            <person name="Hoffman S.L."/>
        </authorList>
    </citation>
    <scope>NUCLEOTIDE SEQUENCE [LARGE SCALE GENOMIC DNA]</scope>
    <source>
        <strain evidence="2">PEST</strain>
    </source>
</reference>
<dbReference type="EMBL" id="AY994092">
    <property type="protein sequence ID" value="AAX86005.1"/>
    <property type="molecule type" value="mRNA"/>
</dbReference>
<reference evidence="2" key="2">
    <citation type="submission" date="2002-03" db="EMBL/GenBank/DDBJ databases">
        <authorList>
            <consortium name="The Anopheles Genome Sequencing Consortium"/>
        </authorList>
    </citation>
    <scope>NUCLEOTIDE SEQUENCE</scope>
    <source>
        <strain evidence="2">PEST</strain>
    </source>
</reference>
<gene>
    <name evidence="2" type="ORF">AgaP_AGAP004836</name>
</gene>
<dbReference type="PaxDb" id="7165-AGAP004836-PA"/>
<organism evidence="1">
    <name type="scientific">Anopheles gambiae</name>
    <name type="common">African malaria mosquito</name>
    <dbReference type="NCBI Taxonomy" id="7165"/>
    <lineage>
        <taxon>Eukaryota</taxon>
        <taxon>Metazoa</taxon>
        <taxon>Ecdysozoa</taxon>
        <taxon>Arthropoda</taxon>
        <taxon>Hexapoda</taxon>
        <taxon>Insecta</taxon>
        <taxon>Pterygota</taxon>
        <taxon>Neoptera</taxon>
        <taxon>Endopterygota</taxon>
        <taxon>Diptera</taxon>
        <taxon>Nematocera</taxon>
        <taxon>Culicoidea</taxon>
        <taxon>Culicidae</taxon>
        <taxon>Anophelinae</taxon>
        <taxon>Anopheles</taxon>
    </lineage>
</organism>
<reference evidence="2" key="5">
    <citation type="journal article" date="2007" name="Genome Biol.">
        <title>Update of the Anopheles gambiae PEST genome assembly.</title>
        <authorList>
            <person name="Sharakhova M.V."/>
            <person name="Hammond M.P."/>
            <person name="Lobo N.F."/>
            <person name="Krzywinski J."/>
            <person name="Unger M.F."/>
            <person name="Hillenmeyer M.E."/>
            <person name="Bruggner R.V."/>
            <person name="Birney E."/>
            <person name="Collins F.H."/>
        </authorList>
    </citation>
    <scope>NUCLEOTIDE SEQUENCE</scope>
    <source>
        <strain evidence="2">PEST</strain>
    </source>
</reference>
<accession>A0NDX2</accession>
<reference evidence="2" key="6">
    <citation type="submission" date="2011-05" db="EMBL/GenBank/DDBJ databases">
        <authorList>
            <consortium name="VectorBase"/>
        </authorList>
    </citation>
    <scope>NUCLEOTIDE SEQUENCE</scope>
    <source>
        <strain evidence="2">PEST</strain>
    </source>
</reference>
<name>Q52P93_ANOGA</name>
<evidence type="ECO:0000313" key="2">
    <source>
        <dbReference type="EMBL" id="EAU76788.1"/>
    </source>
</evidence>
<reference evidence="2" key="3">
    <citation type="journal article" date="2004" name="Trends Parasitol.">
        <title>The Anopheles gambiae genome: an update.</title>
        <authorList>
            <person name="Mongin E."/>
            <person name="Louis C."/>
            <person name="Holt R.A."/>
            <person name="Birney E."/>
            <person name="Collins F.H."/>
        </authorList>
    </citation>
    <scope>NUCLEOTIDE SEQUENCE</scope>
    <source>
        <strain evidence="2">PEST</strain>
    </source>
</reference>
<accession>Q52P93</accession>
<reference evidence="1" key="4">
    <citation type="submission" date="2005-03" db="EMBL/GenBank/DDBJ databases">
        <title>An updated catalog of salivary gland transcripts in the adult female mosquito, Anopheles gambiae.</title>
        <authorList>
            <person name="Arca B."/>
            <person name="Lombardo F."/>
            <person name="Valenzuela J.G."/>
            <person name="Francischetti I.M.B."/>
            <person name="Coluzzi M."/>
            <person name="Ribeiro J.M.C."/>
        </authorList>
    </citation>
    <scope>NUCLEOTIDE SEQUENCE</scope>
    <source>
        <tissue evidence="1">Salivary gland</tissue>
    </source>
</reference>
<dbReference type="EMBL" id="AAAB01008905">
    <property type="protein sequence ID" value="EAU76788.1"/>
    <property type="molecule type" value="Genomic_DNA"/>
</dbReference>
<evidence type="ECO:0000313" key="1">
    <source>
        <dbReference type="EMBL" id="AAX86005.1"/>
    </source>
</evidence>
<proteinExistence type="evidence at transcript level"/>
<protein>
    <submittedName>
        <fullName evidence="2">AGAP004836-PA</fullName>
    </submittedName>
    <submittedName>
        <fullName evidence="1">Hyp3.5</fullName>
    </submittedName>
</protein>
<dbReference type="AlphaFoldDB" id="Q52P93"/>